<accession>A0A6J4PWJ3</accession>
<name>A0A6J4PWJ3_9ACTN</name>
<reference evidence="2" key="1">
    <citation type="submission" date="2020-02" db="EMBL/GenBank/DDBJ databases">
        <authorList>
            <person name="Meier V. D."/>
        </authorList>
    </citation>
    <scope>NUCLEOTIDE SEQUENCE</scope>
    <source>
        <strain evidence="2">AVDCRST_MAG82</strain>
    </source>
</reference>
<protein>
    <submittedName>
        <fullName evidence="2">Uncharacterized protein</fullName>
    </submittedName>
</protein>
<evidence type="ECO:0000313" key="2">
    <source>
        <dbReference type="EMBL" id="CAA9426479.1"/>
    </source>
</evidence>
<feature type="region of interest" description="Disordered" evidence="1">
    <location>
        <begin position="1"/>
        <end position="25"/>
    </location>
</feature>
<proteinExistence type="predicted"/>
<sequence>MRPYGIDTTDYSRSRPDREDRKHKRLLPSDKMFFVGVK</sequence>
<dbReference type="AlphaFoldDB" id="A0A6J4PWJ3"/>
<organism evidence="2">
    <name type="scientific">uncultured Rubrobacteraceae bacterium</name>
    <dbReference type="NCBI Taxonomy" id="349277"/>
    <lineage>
        <taxon>Bacteria</taxon>
        <taxon>Bacillati</taxon>
        <taxon>Actinomycetota</taxon>
        <taxon>Rubrobacteria</taxon>
        <taxon>Rubrobacterales</taxon>
        <taxon>Rubrobacteraceae</taxon>
        <taxon>environmental samples</taxon>
    </lineage>
</organism>
<feature type="compositionally biased region" description="Basic and acidic residues" evidence="1">
    <location>
        <begin position="10"/>
        <end position="20"/>
    </location>
</feature>
<dbReference type="EMBL" id="CADCVA010000254">
    <property type="protein sequence ID" value="CAA9426479.1"/>
    <property type="molecule type" value="Genomic_DNA"/>
</dbReference>
<evidence type="ECO:0000256" key="1">
    <source>
        <dbReference type="SAM" id="MobiDB-lite"/>
    </source>
</evidence>
<gene>
    <name evidence="2" type="ORF">AVDCRST_MAG82-1792</name>
</gene>